<feature type="compositionally biased region" description="Low complexity" evidence="1">
    <location>
        <begin position="62"/>
        <end position="123"/>
    </location>
</feature>
<keyword evidence="4" id="KW-1185">Reference proteome</keyword>
<comment type="caution">
    <text evidence="3">The sequence shown here is derived from an EMBL/GenBank/DDBJ whole genome shotgun (WGS) entry which is preliminary data.</text>
</comment>
<dbReference type="PROSITE" id="PS51173">
    <property type="entry name" value="CBM2"/>
    <property type="match status" value="1"/>
</dbReference>
<dbReference type="GO" id="GO:0005975">
    <property type="term" value="P:carbohydrate metabolic process"/>
    <property type="evidence" value="ECO:0007669"/>
    <property type="project" value="InterPro"/>
</dbReference>
<dbReference type="OrthoDB" id="3297112at2"/>
<dbReference type="Pfam" id="PF00553">
    <property type="entry name" value="CBM_2"/>
    <property type="match status" value="1"/>
</dbReference>
<sequence>MAKHASRQFILARLVLGSAAAVLLSLVVWIAVVAGGSGTAGQPLLVQPSAALQAAGESLPSAVPTTEAASTTPSLTPSASVSSSASSSPSPSASVSSSASGRPKPSKSPSRTPSRSPSPSPAANTLAVTYSTSAVWRDGFIAAVRVVNNGPAAREWTVTLTYPSNADVEVRGGWNASVSAGGGTITLRGNSLAAGASITAGFQGSKDVGGAVNPISCAVGGGACRMS</sequence>
<name>A0A2T0KPH9_9ACTN</name>
<reference evidence="3 4" key="1">
    <citation type="submission" date="2018-03" db="EMBL/GenBank/DDBJ databases">
        <title>Genomic Encyclopedia of Archaeal and Bacterial Type Strains, Phase II (KMG-II): from individual species to whole genera.</title>
        <authorList>
            <person name="Goeker M."/>
        </authorList>
    </citation>
    <scope>NUCLEOTIDE SEQUENCE [LARGE SCALE GENOMIC DNA]</scope>
    <source>
        <strain evidence="3 4">DSM 43146</strain>
    </source>
</reference>
<evidence type="ECO:0000313" key="4">
    <source>
        <dbReference type="Proteomes" id="UP000239415"/>
    </source>
</evidence>
<dbReference type="GO" id="GO:0030247">
    <property type="term" value="F:polysaccharide binding"/>
    <property type="evidence" value="ECO:0007669"/>
    <property type="project" value="UniProtKB-UniRule"/>
</dbReference>
<dbReference type="SMART" id="SM00637">
    <property type="entry name" value="CBD_II"/>
    <property type="match status" value="1"/>
</dbReference>
<dbReference type="RefSeq" id="WP_106315357.1">
    <property type="nucleotide sequence ID" value="NZ_BOMO01000024.1"/>
</dbReference>
<dbReference type="InterPro" id="IPR012291">
    <property type="entry name" value="CBM2_carb-bd_dom_sf"/>
</dbReference>
<feature type="region of interest" description="Disordered" evidence="1">
    <location>
        <begin position="62"/>
        <end position="124"/>
    </location>
</feature>
<evidence type="ECO:0000256" key="1">
    <source>
        <dbReference type="SAM" id="MobiDB-lite"/>
    </source>
</evidence>
<feature type="domain" description="CBM2" evidence="2">
    <location>
        <begin position="119"/>
        <end position="227"/>
    </location>
</feature>
<dbReference type="Gene3D" id="2.60.40.290">
    <property type="match status" value="1"/>
</dbReference>
<dbReference type="GO" id="GO:0004553">
    <property type="term" value="F:hydrolase activity, hydrolyzing O-glycosyl compounds"/>
    <property type="evidence" value="ECO:0007669"/>
    <property type="project" value="InterPro"/>
</dbReference>
<accession>A0A2T0KPH9</accession>
<dbReference type="SUPFAM" id="SSF49384">
    <property type="entry name" value="Carbohydrate-binding domain"/>
    <property type="match status" value="1"/>
</dbReference>
<evidence type="ECO:0000259" key="2">
    <source>
        <dbReference type="PROSITE" id="PS51173"/>
    </source>
</evidence>
<dbReference type="InterPro" id="IPR001919">
    <property type="entry name" value="CBD2"/>
</dbReference>
<evidence type="ECO:0000313" key="3">
    <source>
        <dbReference type="EMBL" id="PRX25639.1"/>
    </source>
</evidence>
<protein>
    <submittedName>
        <fullName evidence="3">Cellulose binding domain-containing protein</fullName>
    </submittedName>
</protein>
<organism evidence="3 4">
    <name type="scientific">Actinoplanes italicus</name>
    <dbReference type="NCBI Taxonomy" id="113567"/>
    <lineage>
        <taxon>Bacteria</taxon>
        <taxon>Bacillati</taxon>
        <taxon>Actinomycetota</taxon>
        <taxon>Actinomycetes</taxon>
        <taxon>Micromonosporales</taxon>
        <taxon>Micromonosporaceae</taxon>
        <taxon>Actinoplanes</taxon>
    </lineage>
</organism>
<gene>
    <name evidence="3" type="ORF">CLV67_101358</name>
</gene>
<dbReference type="InterPro" id="IPR008965">
    <property type="entry name" value="CBM2/CBM3_carb-bd_dom_sf"/>
</dbReference>
<dbReference type="AlphaFoldDB" id="A0A2T0KPH9"/>
<dbReference type="EMBL" id="PVMZ01000001">
    <property type="protein sequence ID" value="PRX25639.1"/>
    <property type="molecule type" value="Genomic_DNA"/>
</dbReference>
<dbReference type="Proteomes" id="UP000239415">
    <property type="component" value="Unassembled WGS sequence"/>
</dbReference>
<proteinExistence type="predicted"/>